<keyword evidence="1 2" id="KW-0812">Transmembrane</keyword>
<feature type="transmembrane region" description="Helical" evidence="1">
    <location>
        <begin position="21"/>
        <end position="44"/>
    </location>
</feature>
<dbReference type="GeneID" id="22911523"/>
<keyword evidence="3" id="KW-1185">Reference proteome</keyword>
<dbReference type="VEuPathDB" id="CryptoDB:GNI_039720"/>
<feature type="transmembrane region" description="Helical" evidence="1">
    <location>
        <begin position="64"/>
        <end position="84"/>
    </location>
</feature>
<evidence type="ECO:0000313" key="2">
    <source>
        <dbReference type="EMBL" id="EZG78212.1"/>
    </source>
</evidence>
<name>A0A023BAF0_GRENI</name>
<accession>A0A023BAF0</accession>
<reference evidence="2" key="1">
    <citation type="submission" date="2013-12" db="EMBL/GenBank/DDBJ databases">
        <authorList>
            <person name="Omoto C.K."/>
            <person name="Sibley D."/>
            <person name="Venepally P."/>
            <person name="Hadjithomas M."/>
            <person name="Karamycheva S."/>
            <person name="Brunk B."/>
            <person name="Roos D."/>
            <person name="Caler E."/>
            <person name="Lorenzi H."/>
        </authorList>
    </citation>
    <scope>NUCLEOTIDE SEQUENCE</scope>
</reference>
<keyword evidence="1" id="KW-1133">Transmembrane helix</keyword>
<protein>
    <submittedName>
        <fullName evidence="2">Transmembrane protein</fullName>
    </submittedName>
</protein>
<dbReference type="Proteomes" id="UP000019763">
    <property type="component" value="Unassembled WGS sequence"/>
</dbReference>
<sequence>MFRAAGLPGGGPAPLFLNECITHFTVTACVYLLLAIVSACALIIPNVMDVDADCEDQVTMALETSAGIGLTVYCAGLFGYYLYLASRKWWSDEQTLWYNAVHCILIFLAALCLVANTEIMASITKCHTTVYSKW</sequence>
<evidence type="ECO:0000256" key="1">
    <source>
        <dbReference type="SAM" id="Phobius"/>
    </source>
</evidence>
<proteinExistence type="predicted"/>
<gene>
    <name evidence="2" type="ORF">GNI_039720</name>
</gene>
<feature type="transmembrane region" description="Helical" evidence="1">
    <location>
        <begin position="96"/>
        <end position="116"/>
    </location>
</feature>
<dbReference type="AlphaFoldDB" id="A0A023BAF0"/>
<dbReference type="EMBL" id="AFNH02000305">
    <property type="protein sequence ID" value="EZG78212.1"/>
    <property type="molecule type" value="Genomic_DNA"/>
</dbReference>
<comment type="caution">
    <text evidence="2">The sequence shown here is derived from an EMBL/GenBank/DDBJ whole genome shotgun (WGS) entry which is preliminary data.</text>
</comment>
<organism evidence="2 3">
    <name type="scientific">Gregarina niphandrodes</name>
    <name type="common">Septate eugregarine</name>
    <dbReference type="NCBI Taxonomy" id="110365"/>
    <lineage>
        <taxon>Eukaryota</taxon>
        <taxon>Sar</taxon>
        <taxon>Alveolata</taxon>
        <taxon>Apicomplexa</taxon>
        <taxon>Conoidasida</taxon>
        <taxon>Gregarinasina</taxon>
        <taxon>Eugregarinorida</taxon>
        <taxon>Gregarinidae</taxon>
        <taxon>Gregarina</taxon>
    </lineage>
</organism>
<keyword evidence="1" id="KW-0472">Membrane</keyword>
<dbReference type="RefSeq" id="XP_011129401.1">
    <property type="nucleotide sequence ID" value="XM_011131099.1"/>
</dbReference>
<evidence type="ECO:0000313" key="3">
    <source>
        <dbReference type="Proteomes" id="UP000019763"/>
    </source>
</evidence>